<evidence type="ECO:0000313" key="3">
    <source>
        <dbReference type="Proteomes" id="UP000800035"/>
    </source>
</evidence>
<sequence length="106" mass="11752">MPFDVIALIYPKPGKADRVEELLKTAAAAVKANEPGTLKYQINRETNGDAPTFIMLETYKDQTALKVHGGTDYFKDMGRKMKQEELLAAPMKVLFTKEVGGFASKL</sequence>
<evidence type="ECO:0000259" key="1">
    <source>
        <dbReference type="PROSITE" id="PS51725"/>
    </source>
</evidence>
<dbReference type="OrthoDB" id="10011777at2759"/>
<gene>
    <name evidence="2" type="ORF">CC80DRAFT_485268</name>
</gene>
<dbReference type="SUPFAM" id="SSF54909">
    <property type="entry name" value="Dimeric alpha+beta barrel"/>
    <property type="match status" value="1"/>
</dbReference>
<dbReference type="InterPro" id="IPR007138">
    <property type="entry name" value="ABM_dom"/>
</dbReference>
<dbReference type="Pfam" id="PF03992">
    <property type="entry name" value="ABM"/>
    <property type="match status" value="1"/>
</dbReference>
<dbReference type="AlphaFoldDB" id="A0A6A5T9M8"/>
<protein>
    <recommendedName>
        <fullName evidence="1">ABM domain-containing protein</fullName>
    </recommendedName>
</protein>
<organism evidence="2 3">
    <name type="scientific">Byssothecium circinans</name>
    <dbReference type="NCBI Taxonomy" id="147558"/>
    <lineage>
        <taxon>Eukaryota</taxon>
        <taxon>Fungi</taxon>
        <taxon>Dikarya</taxon>
        <taxon>Ascomycota</taxon>
        <taxon>Pezizomycotina</taxon>
        <taxon>Dothideomycetes</taxon>
        <taxon>Pleosporomycetidae</taxon>
        <taxon>Pleosporales</taxon>
        <taxon>Massarineae</taxon>
        <taxon>Massarinaceae</taxon>
        <taxon>Byssothecium</taxon>
    </lineage>
</organism>
<accession>A0A6A5T9M8</accession>
<evidence type="ECO:0000313" key="2">
    <source>
        <dbReference type="EMBL" id="KAF1948938.1"/>
    </source>
</evidence>
<dbReference type="PROSITE" id="PS51725">
    <property type="entry name" value="ABM"/>
    <property type="match status" value="1"/>
</dbReference>
<dbReference type="PANTHER" id="PTHR40624:SF1">
    <property type="entry name" value="BIOSYNTHESIS MONOOXYGENASE, PUTATIVE (AFU_ORTHOLOGUE AFUA_1G12025)-RELATED"/>
    <property type="match status" value="1"/>
</dbReference>
<keyword evidence="3" id="KW-1185">Reference proteome</keyword>
<name>A0A6A5T9M8_9PLEO</name>
<dbReference type="PANTHER" id="PTHR40624">
    <property type="entry name" value="BIOSYNTHESIS MONOOXYGENASE, PUTATIVE (AFU_ORTHOLOGUE AFUA_1G12025)-RELATED"/>
    <property type="match status" value="1"/>
</dbReference>
<proteinExistence type="predicted"/>
<dbReference type="InterPro" id="IPR011008">
    <property type="entry name" value="Dimeric_a/b-barrel"/>
</dbReference>
<dbReference type="Gene3D" id="3.30.70.100">
    <property type="match status" value="1"/>
</dbReference>
<reference evidence="2" key="1">
    <citation type="journal article" date="2020" name="Stud. Mycol.">
        <title>101 Dothideomycetes genomes: a test case for predicting lifestyles and emergence of pathogens.</title>
        <authorList>
            <person name="Haridas S."/>
            <person name="Albert R."/>
            <person name="Binder M."/>
            <person name="Bloem J."/>
            <person name="Labutti K."/>
            <person name="Salamov A."/>
            <person name="Andreopoulos B."/>
            <person name="Baker S."/>
            <person name="Barry K."/>
            <person name="Bills G."/>
            <person name="Bluhm B."/>
            <person name="Cannon C."/>
            <person name="Castanera R."/>
            <person name="Culley D."/>
            <person name="Daum C."/>
            <person name="Ezra D."/>
            <person name="Gonzalez J."/>
            <person name="Henrissat B."/>
            <person name="Kuo A."/>
            <person name="Liang C."/>
            <person name="Lipzen A."/>
            <person name="Lutzoni F."/>
            <person name="Magnuson J."/>
            <person name="Mondo S."/>
            <person name="Nolan M."/>
            <person name="Ohm R."/>
            <person name="Pangilinan J."/>
            <person name="Park H.-J."/>
            <person name="Ramirez L."/>
            <person name="Alfaro M."/>
            <person name="Sun H."/>
            <person name="Tritt A."/>
            <person name="Yoshinaga Y."/>
            <person name="Zwiers L.-H."/>
            <person name="Turgeon B."/>
            <person name="Goodwin S."/>
            <person name="Spatafora J."/>
            <person name="Crous P."/>
            <person name="Grigoriev I."/>
        </authorList>
    </citation>
    <scope>NUCLEOTIDE SEQUENCE</scope>
    <source>
        <strain evidence="2">CBS 675.92</strain>
    </source>
</reference>
<dbReference type="Proteomes" id="UP000800035">
    <property type="component" value="Unassembled WGS sequence"/>
</dbReference>
<feature type="domain" description="ABM" evidence="1">
    <location>
        <begin position="3"/>
        <end position="95"/>
    </location>
</feature>
<dbReference type="EMBL" id="ML977045">
    <property type="protein sequence ID" value="KAF1948938.1"/>
    <property type="molecule type" value="Genomic_DNA"/>
</dbReference>